<organism evidence="2 3">
    <name type="scientific">Kosakonia quasisacchari</name>
    <dbReference type="NCBI Taxonomy" id="2529380"/>
    <lineage>
        <taxon>Bacteria</taxon>
        <taxon>Pseudomonadati</taxon>
        <taxon>Pseudomonadota</taxon>
        <taxon>Gammaproteobacteria</taxon>
        <taxon>Enterobacterales</taxon>
        <taxon>Enterobacteriaceae</taxon>
        <taxon>Kosakonia</taxon>
    </lineage>
</organism>
<feature type="transmembrane region" description="Helical" evidence="1">
    <location>
        <begin position="64"/>
        <end position="82"/>
    </location>
</feature>
<name>A0A4R0H2M8_9ENTR</name>
<keyword evidence="1" id="KW-1133">Transmembrane helix</keyword>
<feature type="transmembrane region" description="Helical" evidence="1">
    <location>
        <begin position="32"/>
        <end position="52"/>
    </location>
</feature>
<proteinExistence type="predicted"/>
<evidence type="ECO:0000313" key="3">
    <source>
        <dbReference type="Proteomes" id="UP000291793"/>
    </source>
</evidence>
<dbReference type="AlphaFoldDB" id="A0A4R0H2M8"/>
<keyword evidence="1" id="KW-0812">Transmembrane</keyword>
<keyword evidence="3" id="KW-1185">Reference proteome</keyword>
<protein>
    <submittedName>
        <fullName evidence="2">Uncharacterized protein</fullName>
    </submittedName>
</protein>
<reference evidence="2 3" key="1">
    <citation type="submission" date="2019-02" db="EMBL/GenBank/DDBJ databases">
        <title>The draft genome of Kosakonia quasisacchari strain WCHKQ120001.</title>
        <authorList>
            <person name="Wang C."/>
            <person name="Feng Y."/>
            <person name="Zong Z."/>
        </authorList>
    </citation>
    <scope>NUCLEOTIDE SEQUENCE [LARGE SCALE GENOMIC DNA]</scope>
    <source>
        <strain evidence="2 3">WCHKQ120001</strain>
    </source>
</reference>
<dbReference type="OrthoDB" id="6629921at2"/>
<dbReference type="RefSeq" id="WP_131411090.1">
    <property type="nucleotide sequence ID" value="NZ_SJOP01000014.1"/>
</dbReference>
<gene>
    <name evidence="2" type="ORF">E0L21_15730</name>
</gene>
<keyword evidence="1" id="KW-0472">Membrane</keyword>
<dbReference type="Proteomes" id="UP000291793">
    <property type="component" value="Unassembled WGS sequence"/>
</dbReference>
<dbReference type="EMBL" id="SJOP01000014">
    <property type="protein sequence ID" value="TCC03444.1"/>
    <property type="molecule type" value="Genomic_DNA"/>
</dbReference>
<feature type="transmembrane region" description="Helical" evidence="1">
    <location>
        <begin position="94"/>
        <end position="114"/>
    </location>
</feature>
<accession>A0A4R0H2M8</accession>
<sequence>MNWIDILWAILTFVSVILFICGSWVARYKIRLLNYIMLALIVIYCAEMMQTITHLTMTGYLFRMLTWTVQASFMAISIYRAWPEPWLTRTPRVLAAGKIAISLMLMSCLSMLVLK</sequence>
<evidence type="ECO:0000256" key="1">
    <source>
        <dbReference type="SAM" id="Phobius"/>
    </source>
</evidence>
<feature type="transmembrane region" description="Helical" evidence="1">
    <location>
        <begin position="6"/>
        <end position="25"/>
    </location>
</feature>
<evidence type="ECO:0000313" key="2">
    <source>
        <dbReference type="EMBL" id="TCC03444.1"/>
    </source>
</evidence>
<comment type="caution">
    <text evidence="2">The sequence shown here is derived from an EMBL/GenBank/DDBJ whole genome shotgun (WGS) entry which is preliminary data.</text>
</comment>